<reference evidence="1" key="1">
    <citation type="journal article" date="2015" name="Nature">
        <title>Complex archaea that bridge the gap between prokaryotes and eukaryotes.</title>
        <authorList>
            <person name="Spang A."/>
            <person name="Saw J.H."/>
            <person name="Jorgensen S.L."/>
            <person name="Zaremba-Niedzwiedzka K."/>
            <person name="Martijn J."/>
            <person name="Lind A.E."/>
            <person name="van Eijk R."/>
            <person name="Schleper C."/>
            <person name="Guy L."/>
            <person name="Ettema T.J."/>
        </authorList>
    </citation>
    <scope>NUCLEOTIDE SEQUENCE</scope>
</reference>
<name>A0A0F9LG30_9ZZZZ</name>
<dbReference type="AlphaFoldDB" id="A0A0F9LG30"/>
<proteinExistence type="predicted"/>
<dbReference type="EMBL" id="LAZR01006213">
    <property type="protein sequence ID" value="KKM93874.1"/>
    <property type="molecule type" value="Genomic_DNA"/>
</dbReference>
<comment type="caution">
    <text evidence="1">The sequence shown here is derived from an EMBL/GenBank/DDBJ whole genome shotgun (WGS) entry which is preliminary data.</text>
</comment>
<evidence type="ECO:0000313" key="1">
    <source>
        <dbReference type="EMBL" id="KKM93874.1"/>
    </source>
</evidence>
<organism evidence="1">
    <name type="scientific">marine sediment metagenome</name>
    <dbReference type="NCBI Taxonomy" id="412755"/>
    <lineage>
        <taxon>unclassified sequences</taxon>
        <taxon>metagenomes</taxon>
        <taxon>ecological metagenomes</taxon>
    </lineage>
</organism>
<gene>
    <name evidence="1" type="ORF">LCGC14_1204030</name>
</gene>
<accession>A0A0F9LG30</accession>
<sequence>MLNYEEACNTLGRMKDGSLRPSRKVGNNTYLKLRDRGVIAVLLHSTDVVRFYPDGCVKLDSGGWKTLTTKDRMNRFSPLSVCSDKGVWYVSDGGGEHDTFTFADGLTYRPETGEFKGVGPDPKETVKLRKRVAKYAKDFVAAFVKGDVPEPSGGDCWCCSMFDRAGATNNADHIKEHIEESYFVSSLLMNAMEEFGASQAERWTVQSRWTEDTNPFEYAESYLLKHIEKYIKRYCYRQLGLVA</sequence>
<protein>
    <submittedName>
        <fullName evidence="1">Uncharacterized protein</fullName>
    </submittedName>
</protein>